<evidence type="ECO:0000256" key="1">
    <source>
        <dbReference type="SAM" id="MobiDB-lite"/>
    </source>
</evidence>
<evidence type="ECO:0000313" key="3">
    <source>
        <dbReference type="Proteomes" id="UP000030686"/>
    </source>
</evidence>
<dbReference type="OrthoDB" id="4342612at2759"/>
<name>W6PVD6_PENRF</name>
<dbReference type="Proteomes" id="UP000030686">
    <property type="component" value="Unassembled WGS sequence"/>
</dbReference>
<proteinExistence type="predicted"/>
<dbReference type="AlphaFoldDB" id="W6PVD6"/>
<feature type="region of interest" description="Disordered" evidence="1">
    <location>
        <begin position="1"/>
        <end position="22"/>
    </location>
</feature>
<protein>
    <submittedName>
        <fullName evidence="2">Genomic scaffold, ProqFM164S01</fullName>
    </submittedName>
</protein>
<accession>W6PVD6</accession>
<dbReference type="InterPro" id="IPR046670">
    <property type="entry name" value="DUF6540"/>
</dbReference>
<dbReference type="EMBL" id="HG792015">
    <property type="protein sequence ID" value="CDM27840.1"/>
    <property type="molecule type" value="Genomic_DNA"/>
</dbReference>
<feature type="compositionally biased region" description="Basic residues" evidence="1">
    <location>
        <begin position="8"/>
        <end position="17"/>
    </location>
</feature>
<sequence>MNGSSKKLIPRGLRHLLHSPPPSKTISLVHEEQGEGEPLHWSLFVATENEPGMVYQVTGDAELMTYLPSDDPINIVHSVAFLNIYHLAPVTKNRKWW</sequence>
<keyword evidence="3" id="KW-1185">Reference proteome</keyword>
<evidence type="ECO:0000313" key="2">
    <source>
        <dbReference type="EMBL" id="CDM27840.1"/>
    </source>
</evidence>
<reference evidence="2" key="1">
    <citation type="journal article" date="2014" name="Nat. Commun.">
        <title>Multiple recent horizontal transfers of a large genomic region in cheese making fungi.</title>
        <authorList>
            <person name="Cheeseman K."/>
            <person name="Ropars J."/>
            <person name="Renault P."/>
            <person name="Dupont J."/>
            <person name="Gouzy J."/>
            <person name="Branca A."/>
            <person name="Abraham A.L."/>
            <person name="Ceppi M."/>
            <person name="Conseiller E."/>
            <person name="Debuchy R."/>
            <person name="Malagnac F."/>
            <person name="Goarin A."/>
            <person name="Silar P."/>
            <person name="Lacoste S."/>
            <person name="Sallet E."/>
            <person name="Bensimon A."/>
            <person name="Giraud T."/>
            <person name="Brygoo Y."/>
        </authorList>
    </citation>
    <scope>NUCLEOTIDE SEQUENCE [LARGE SCALE GENOMIC DNA]</scope>
    <source>
        <strain evidence="2">FM164</strain>
    </source>
</reference>
<dbReference type="Pfam" id="PF20174">
    <property type="entry name" value="DUF6540"/>
    <property type="match status" value="1"/>
</dbReference>
<gene>
    <name evidence="2" type="ORF">PROQFM164_S01g001651</name>
</gene>
<organism evidence="2 3">
    <name type="scientific">Penicillium roqueforti (strain FM164)</name>
    <dbReference type="NCBI Taxonomy" id="1365484"/>
    <lineage>
        <taxon>Eukaryota</taxon>
        <taxon>Fungi</taxon>
        <taxon>Dikarya</taxon>
        <taxon>Ascomycota</taxon>
        <taxon>Pezizomycotina</taxon>
        <taxon>Eurotiomycetes</taxon>
        <taxon>Eurotiomycetidae</taxon>
        <taxon>Eurotiales</taxon>
        <taxon>Aspergillaceae</taxon>
        <taxon>Penicillium</taxon>
    </lineage>
</organism>